<evidence type="ECO:0008006" key="3">
    <source>
        <dbReference type="Google" id="ProtNLM"/>
    </source>
</evidence>
<dbReference type="Proteomes" id="UP000027931">
    <property type="component" value="Unassembled WGS sequence"/>
</dbReference>
<dbReference type="PANTHER" id="PTHR41317">
    <property type="entry name" value="PD-(D_E)XK NUCLEASE FAMILY TRANSPOSASE"/>
    <property type="match status" value="1"/>
</dbReference>
<protein>
    <recommendedName>
        <fullName evidence="3">Transposase</fullName>
    </recommendedName>
</protein>
<dbReference type="STRING" id="1157490.EL26_14155"/>
<dbReference type="OrthoDB" id="1097360at2"/>
<gene>
    <name evidence="1" type="ORF">EL26_14155</name>
</gene>
<proteinExistence type="predicted"/>
<dbReference type="NCBIfam" id="TIGR01784">
    <property type="entry name" value="T_den_put_tspse"/>
    <property type="match status" value="1"/>
</dbReference>
<dbReference type="RefSeq" id="WP_052036347.1">
    <property type="nucleotide sequence ID" value="NZ_JMIR01000019.1"/>
</dbReference>
<dbReference type="InterPro" id="IPR010106">
    <property type="entry name" value="RpnA"/>
</dbReference>
<keyword evidence="2" id="KW-1185">Reference proteome</keyword>
<organism evidence="1 2">
    <name type="scientific">Tumebacillus flagellatus</name>
    <dbReference type="NCBI Taxonomy" id="1157490"/>
    <lineage>
        <taxon>Bacteria</taxon>
        <taxon>Bacillati</taxon>
        <taxon>Bacillota</taxon>
        <taxon>Bacilli</taxon>
        <taxon>Bacillales</taxon>
        <taxon>Alicyclobacillaceae</taxon>
        <taxon>Tumebacillus</taxon>
    </lineage>
</organism>
<dbReference type="AlphaFoldDB" id="A0A074LQE3"/>
<name>A0A074LQE3_9BACL</name>
<reference evidence="1 2" key="1">
    <citation type="journal article" date="2013" name="Int. J. Syst. Evol. Microbiol.">
        <title>Tumebacillus flagellatus sp. nov., an alpha-amylase/pullulanase-producing bacterium isolated from cassava wastewater.</title>
        <authorList>
            <person name="Wang Q."/>
            <person name="Xie N."/>
            <person name="Qin Y."/>
            <person name="Shen N."/>
            <person name="Zhu J."/>
            <person name="Mi H."/>
            <person name="Huang R."/>
        </authorList>
    </citation>
    <scope>NUCLEOTIDE SEQUENCE [LARGE SCALE GENOMIC DNA]</scope>
    <source>
        <strain evidence="1 2">GST4</strain>
    </source>
</reference>
<evidence type="ECO:0000313" key="2">
    <source>
        <dbReference type="Proteomes" id="UP000027931"/>
    </source>
</evidence>
<dbReference type="Pfam" id="PF12784">
    <property type="entry name" value="PDDEXK_2"/>
    <property type="match status" value="1"/>
</dbReference>
<accession>A0A074LQE3</accession>
<comment type="caution">
    <text evidence="1">The sequence shown here is derived from an EMBL/GenBank/DDBJ whole genome shotgun (WGS) entry which is preliminary data.</text>
</comment>
<dbReference type="PANTHER" id="PTHR41317:SF1">
    <property type="entry name" value="PD-(D_E)XK NUCLEASE FAMILY TRANSPOSASE"/>
    <property type="match status" value="1"/>
</dbReference>
<evidence type="ECO:0000313" key="1">
    <source>
        <dbReference type="EMBL" id="KEO82705.1"/>
    </source>
</evidence>
<dbReference type="eggNOG" id="COG5464">
    <property type="taxonomic scope" value="Bacteria"/>
</dbReference>
<sequence>MKQETLMKPTNDLVFKALFGQESSKEYLKSLLEAILDAKISDLTLVDPVLKIQDLDDKSSILDIKVLTSEREQIDLEIQITNQKHYSNRSLYYWARMYGGQLENGQQYRQLKKAICINLVDFVHFQGQADFHNSFLIRERNKGFTLTDHLEMHFIELPKFGYNKEKVLETGNALFHWLFSCVMQTDLAKRM</sequence>
<dbReference type="EMBL" id="JMIR01000019">
    <property type="protein sequence ID" value="KEO82705.1"/>
    <property type="molecule type" value="Genomic_DNA"/>
</dbReference>